<evidence type="ECO:0000313" key="3">
    <source>
        <dbReference type="EMBL" id="OJT09393.1"/>
    </source>
</evidence>
<feature type="domain" description="UDENN" evidence="2">
    <location>
        <begin position="1"/>
        <end position="657"/>
    </location>
</feature>
<dbReference type="InterPro" id="IPR052809">
    <property type="entry name" value="Actin_polarity_regulatory"/>
</dbReference>
<keyword evidence="4" id="KW-1185">Reference proteome</keyword>
<feature type="region of interest" description="Disordered" evidence="1">
    <location>
        <begin position="140"/>
        <end position="223"/>
    </location>
</feature>
<dbReference type="STRING" id="154538.A0A1M2VP86"/>
<protein>
    <submittedName>
        <fullName evidence="3">Protein mesA</fullName>
    </submittedName>
</protein>
<evidence type="ECO:0000259" key="2">
    <source>
        <dbReference type="PROSITE" id="PS50211"/>
    </source>
</evidence>
<dbReference type="Proteomes" id="UP000184267">
    <property type="component" value="Unassembled WGS sequence"/>
</dbReference>
<feature type="region of interest" description="Disordered" evidence="1">
    <location>
        <begin position="492"/>
        <end position="518"/>
    </location>
</feature>
<dbReference type="Pfam" id="PF08616">
    <property type="entry name" value="SPA"/>
    <property type="match status" value="1"/>
</dbReference>
<dbReference type="AlphaFoldDB" id="A0A1M2VP86"/>
<proteinExistence type="predicted"/>
<dbReference type="OMA" id="GRHFWAQ"/>
<evidence type="ECO:0000256" key="1">
    <source>
        <dbReference type="SAM" id="MobiDB-lite"/>
    </source>
</evidence>
<feature type="region of interest" description="Disordered" evidence="1">
    <location>
        <begin position="254"/>
        <end position="287"/>
    </location>
</feature>
<dbReference type="GO" id="GO:0005886">
    <property type="term" value="C:plasma membrane"/>
    <property type="evidence" value="ECO:0007669"/>
    <property type="project" value="TreeGrafter"/>
</dbReference>
<organism evidence="3 4">
    <name type="scientific">Trametes pubescens</name>
    <name type="common">White-rot fungus</name>
    <dbReference type="NCBI Taxonomy" id="154538"/>
    <lineage>
        <taxon>Eukaryota</taxon>
        <taxon>Fungi</taxon>
        <taxon>Dikarya</taxon>
        <taxon>Basidiomycota</taxon>
        <taxon>Agaricomycotina</taxon>
        <taxon>Agaricomycetes</taxon>
        <taxon>Polyporales</taxon>
        <taxon>Polyporaceae</taxon>
        <taxon>Trametes</taxon>
    </lineage>
</organism>
<comment type="caution">
    <text evidence="3">The sequence shown here is derived from an EMBL/GenBank/DDBJ whole genome shotgun (WGS) entry which is preliminary data.</text>
</comment>
<gene>
    <name evidence="3" type="ORF">TRAPUB_14130</name>
</gene>
<name>A0A1M2VP86_TRAPU</name>
<reference evidence="3 4" key="1">
    <citation type="submission" date="2016-10" db="EMBL/GenBank/DDBJ databases">
        <title>Genome sequence of the basidiomycete white-rot fungus Trametes pubescens.</title>
        <authorList>
            <person name="Makela M.R."/>
            <person name="Granchi Z."/>
            <person name="Peng M."/>
            <person name="De Vries R.P."/>
            <person name="Grigoriev I."/>
            <person name="Riley R."/>
            <person name="Hilden K."/>
        </authorList>
    </citation>
    <scope>NUCLEOTIDE SEQUENCE [LARGE SCALE GENOMIC DNA]</scope>
    <source>
        <strain evidence="3 4">FBCC735</strain>
    </source>
</reference>
<feature type="compositionally biased region" description="Low complexity" evidence="1">
    <location>
        <begin position="269"/>
        <end position="278"/>
    </location>
</feature>
<feature type="compositionally biased region" description="Basic and acidic residues" evidence="1">
    <location>
        <begin position="181"/>
        <end position="198"/>
    </location>
</feature>
<feature type="compositionally biased region" description="Polar residues" evidence="1">
    <location>
        <begin position="199"/>
        <end position="222"/>
    </location>
</feature>
<dbReference type="InterPro" id="IPR037516">
    <property type="entry name" value="Tripartite_DENN"/>
</dbReference>
<dbReference type="GO" id="GO:0051666">
    <property type="term" value="P:actin cortical patch localization"/>
    <property type="evidence" value="ECO:0007669"/>
    <property type="project" value="TreeGrafter"/>
</dbReference>
<dbReference type="PANTHER" id="PTHR28245:SF1">
    <property type="entry name" value="ARF3-INTERACTING PROTEIN 1"/>
    <property type="match status" value="1"/>
</dbReference>
<sequence>MLPDGAERQPTDWTVFFLNQTPFNTIKPVLALDNAESKDTSEEGARMLYGINLVRTKLDKTARRGAIVKAMAIVTRYPFLQIFKPVLLLALDDYFMNPSQDCLARLFDAVNEMDFSTMPVLTRYEKLIMRNTERQDVMIGRGDDYSNYPDPGTATQHTVNLPPTTTPRPGHRPSNSTDSRVSFEDNAHMRAKRDRESATRNGGESFKSASGVRSPTSPSDASFSLDGSAVWVGDESGLDQMGFVATASAASASSSSVSSVAGRGRRSTDASSSSSHGAYGRGGESAPSLAGASAASSALKDSHFYHTAINYNEHQLPVKVPLSTFPEEVGEGSLTMLCTTFSPAITTMSGPLHPHLHTNGALTPPVIVLFNALITGKRIIFLGHHKLAENVSNHVLAACALGSGCGVVLRGFIKRAFPYATLINREEWESIPGYIAGVTNPIFETAGSWDLLCDIGTNRIVVSKDIHLNHPASWSSSNPLIMRTGTVKAEGSIGSEEEAVRVPTKEGGSTQKPEFAGRPDSADNVFIEDVLGAIASHYSEAHVRAKFTEYVIRFVRVAARYEEDLLGSTTISWPTMLYTERPGEKPRLGSGAYFVDDATCARDLAVNATRIEAWRRTECYKLFQIDWKHFVATNPIQGFDLSHQLSRLRFAKSMSDGEAELIFRTIAEKLRSYDEVTELLAWLPPHLHGLQPLSFGLFHQHENVRELAVDLLNELRGYPIGVQFLQMLNHFQRYAYVRQAHAKEQRAKDSNSLSIPHSAFMVRTPSNRSESSLGGG</sequence>
<dbReference type="OrthoDB" id="66409at2759"/>
<dbReference type="EMBL" id="MNAD01000922">
    <property type="protein sequence ID" value="OJT09393.1"/>
    <property type="molecule type" value="Genomic_DNA"/>
</dbReference>
<accession>A0A1M2VP86</accession>
<dbReference type="PROSITE" id="PS50211">
    <property type="entry name" value="DENN"/>
    <property type="match status" value="1"/>
</dbReference>
<dbReference type="PANTHER" id="PTHR28245">
    <property type="entry name" value="ARF3-INTERACTING PROTEIN 1"/>
    <property type="match status" value="1"/>
</dbReference>
<evidence type="ECO:0000313" key="4">
    <source>
        <dbReference type="Proteomes" id="UP000184267"/>
    </source>
</evidence>